<proteinExistence type="inferred from homology"/>
<comment type="subcellular location">
    <subcellularLocation>
        <location evidence="1">Cytoplasm</location>
    </subcellularLocation>
</comment>
<dbReference type="InterPro" id="IPR022637">
    <property type="entry name" value="DNA_polIII_beta_cen"/>
</dbReference>
<reference evidence="13" key="1">
    <citation type="submission" date="2020-04" db="EMBL/GenBank/DDBJ databases">
        <authorList>
            <person name="Zhang T."/>
        </authorList>
    </citation>
    <scope>NUCLEOTIDE SEQUENCE</scope>
    <source>
        <strain evidence="13">HKST-UBA02</strain>
    </source>
</reference>
<evidence type="ECO:0000259" key="11">
    <source>
        <dbReference type="Pfam" id="PF02767"/>
    </source>
</evidence>
<evidence type="ECO:0000259" key="10">
    <source>
        <dbReference type="Pfam" id="PF00712"/>
    </source>
</evidence>
<keyword evidence="3" id="KW-0963">Cytoplasm</keyword>
<dbReference type="GO" id="GO:0009360">
    <property type="term" value="C:DNA polymerase III complex"/>
    <property type="evidence" value="ECO:0007669"/>
    <property type="project" value="InterPro"/>
</dbReference>
<gene>
    <name evidence="13" type="primary">dnaN</name>
    <name evidence="13" type="ORF">KDA27_08030</name>
</gene>
<feature type="non-terminal residue" evidence="13">
    <location>
        <position position="313"/>
    </location>
</feature>
<keyword evidence="5 13" id="KW-0548">Nucleotidyltransferase</keyword>
<dbReference type="SMART" id="SM00480">
    <property type="entry name" value="POL3Bc"/>
    <property type="match status" value="1"/>
</dbReference>
<feature type="domain" description="DNA polymerase III beta sliding clamp central" evidence="11">
    <location>
        <begin position="129"/>
        <end position="240"/>
    </location>
</feature>
<dbReference type="InterPro" id="IPR022635">
    <property type="entry name" value="DNA_polIII_beta_C"/>
</dbReference>
<keyword evidence="6" id="KW-0235">DNA replication</keyword>
<dbReference type="GO" id="GO:0006271">
    <property type="term" value="P:DNA strand elongation involved in DNA replication"/>
    <property type="evidence" value="ECO:0007669"/>
    <property type="project" value="TreeGrafter"/>
</dbReference>
<keyword evidence="4 13" id="KW-0808">Transferase</keyword>
<evidence type="ECO:0000259" key="12">
    <source>
        <dbReference type="Pfam" id="PF02768"/>
    </source>
</evidence>
<evidence type="ECO:0000256" key="8">
    <source>
        <dbReference type="ARBA" id="ARBA00023125"/>
    </source>
</evidence>
<dbReference type="NCBIfam" id="TIGR00663">
    <property type="entry name" value="dnan"/>
    <property type="match status" value="1"/>
</dbReference>
<dbReference type="GO" id="GO:0008408">
    <property type="term" value="F:3'-5' exonuclease activity"/>
    <property type="evidence" value="ECO:0007669"/>
    <property type="project" value="InterPro"/>
</dbReference>
<dbReference type="GO" id="GO:0005737">
    <property type="term" value="C:cytoplasm"/>
    <property type="evidence" value="ECO:0007669"/>
    <property type="project" value="UniProtKB-SubCell"/>
</dbReference>
<dbReference type="EC" id="2.7.7.7" evidence="13"/>
<sequence>MKFSLVQSELYRSLSLVAGVVPVRSNIQGLGSVRVEATADGLLSFMGTDLDTFLVTNARGTVDEPGVVTIPARRFLEIVKELPADLVEVKSTSSGISLKSGQGRFSLVGTDPEEFPAAPEISEESVFAVKGDVLDRLIKRTIYAVTTDFTRAELTAVFVKANDGELRFVATDGHRLARAAHKEDYPEWGGVLIPPKALSLVQKQLPEAVETISLSTSKRYCLFNLGNSRLYTRLLDGSYPPVEDVIPKDNNVKAHVNRELFIASLRRVSVISETTTKQVKLSLVPGGLTLSGQAQNVGEAEEELPASYEGEAF</sequence>
<dbReference type="AlphaFoldDB" id="A0A956SDX7"/>
<dbReference type="PANTHER" id="PTHR30478:SF0">
    <property type="entry name" value="BETA SLIDING CLAMP"/>
    <property type="match status" value="1"/>
</dbReference>
<dbReference type="EMBL" id="JAGQHS010000030">
    <property type="protein sequence ID" value="MCA9755734.1"/>
    <property type="molecule type" value="Genomic_DNA"/>
</dbReference>
<evidence type="ECO:0000256" key="2">
    <source>
        <dbReference type="ARBA" id="ARBA00010752"/>
    </source>
</evidence>
<evidence type="ECO:0000256" key="6">
    <source>
        <dbReference type="ARBA" id="ARBA00022705"/>
    </source>
</evidence>
<protein>
    <submittedName>
        <fullName evidence="13">DNA polymerase III subunit beta</fullName>
        <ecNumber evidence="13">2.7.7.7</ecNumber>
    </submittedName>
</protein>
<comment type="caution">
    <text evidence="13">The sequence shown here is derived from an EMBL/GenBank/DDBJ whole genome shotgun (WGS) entry which is preliminary data.</text>
</comment>
<evidence type="ECO:0000256" key="5">
    <source>
        <dbReference type="ARBA" id="ARBA00022695"/>
    </source>
</evidence>
<dbReference type="SUPFAM" id="SSF55979">
    <property type="entry name" value="DNA clamp"/>
    <property type="match status" value="3"/>
</dbReference>
<evidence type="ECO:0000256" key="1">
    <source>
        <dbReference type="ARBA" id="ARBA00004496"/>
    </source>
</evidence>
<feature type="domain" description="DNA polymerase III beta sliding clamp N-terminal" evidence="10">
    <location>
        <begin position="1"/>
        <end position="118"/>
    </location>
</feature>
<dbReference type="Proteomes" id="UP000739538">
    <property type="component" value="Unassembled WGS sequence"/>
</dbReference>
<feature type="domain" description="DNA polymerase III beta sliding clamp C-terminal" evidence="12">
    <location>
        <begin position="244"/>
        <end position="312"/>
    </location>
</feature>
<dbReference type="CDD" id="cd00140">
    <property type="entry name" value="beta_clamp"/>
    <property type="match status" value="1"/>
</dbReference>
<organism evidence="13 14">
    <name type="scientific">Eiseniibacteriota bacterium</name>
    <dbReference type="NCBI Taxonomy" id="2212470"/>
    <lineage>
        <taxon>Bacteria</taxon>
        <taxon>Candidatus Eiseniibacteriota</taxon>
    </lineage>
</organism>
<feature type="region of interest" description="Disordered" evidence="9">
    <location>
        <begin position="294"/>
        <end position="313"/>
    </location>
</feature>
<dbReference type="PANTHER" id="PTHR30478">
    <property type="entry name" value="DNA POLYMERASE III SUBUNIT BETA"/>
    <property type="match status" value="1"/>
</dbReference>
<evidence type="ECO:0000313" key="13">
    <source>
        <dbReference type="EMBL" id="MCA9755734.1"/>
    </source>
</evidence>
<evidence type="ECO:0000313" key="14">
    <source>
        <dbReference type="Proteomes" id="UP000739538"/>
    </source>
</evidence>
<dbReference type="Pfam" id="PF02768">
    <property type="entry name" value="DNA_pol3_beta_3"/>
    <property type="match status" value="1"/>
</dbReference>
<dbReference type="Pfam" id="PF00712">
    <property type="entry name" value="DNA_pol3_beta"/>
    <property type="match status" value="1"/>
</dbReference>
<dbReference type="Pfam" id="PF02767">
    <property type="entry name" value="DNA_pol3_beta_2"/>
    <property type="match status" value="1"/>
</dbReference>
<keyword evidence="8" id="KW-0238">DNA-binding</keyword>
<dbReference type="GO" id="GO:0003887">
    <property type="term" value="F:DNA-directed DNA polymerase activity"/>
    <property type="evidence" value="ECO:0007669"/>
    <property type="project" value="UniProtKB-KW"/>
</dbReference>
<keyword evidence="7" id="KW-0239">DNA-directed DNA polymerase</keyword>
<dbReference type="InterPro" id="IPR046938">
    <property type="entry name" value="DNA_clamp_sf"/>
</dbReference>
<dbReference type="GO" id="GO:0003677">
    <property type="term" value="F:DNA binding"/>
    <property type="evidence" value="ECO:0007669"/>
    <property type="project" value="UniProtKB-KW"/>
</dbReference>
<dbReference type="Gene3D" id="3.70.10.10">
    <property type="match status" value="1"/>
</dbReference>
<dbReference type="InterPro" id="IPR001001">
    <property type="entry name" value="DNA_polIII_beta"/>
</dbReference>
<evidence type="ECO:0000256" key="3">
    <source>
        <dbReference type="ARBA" id="ARBA00022490"/>
    </source>
</evidence>
<evidence type="ECO:0000256" key="4">
    <source>
        <dbReference type="ARBA" id="ARBA00022679"/>
    </source>
</evidence>
<evidence type="ECO:0000256" key="9">
    <source>
        <dbReference type="SAM" id="MobiDB-lite"/>
    </source>
</evidence>
<reference evidence="13" key="2">
    <citation type="journal article" date="2021" name="Microbiome">
        <title>Successional dynamics and alternative stable states in a saline activated sludge microbial community over 9 years.</title>
        <authorList>
            <person name="Wang Y."/>
            <person name="Ye J."/>
            <person name="Ju F."/>
            <person name="Liu L."/>
            <person name="Boyd J.A."/>
            <person name="Deng Y."/>
            <person name="Parks D.H."/>
            <person name="Jiang X."/>
            <person name="Yin X."/>
            <person name="Woodcroft B.J."/>
            <person name="Tyson G.W."/>
            <person name="Hugenholtz P."/>
            <person name="Polz M.F."/>
            <person name="Zhang T."/>
        </authorList>
    </citation>
    <scope>NUCLEOTIDE SEQUENCE</scope>
    <source>
        <strain evidence="13">HKST-UBA02</strain>
    </source>
</reference>
<comment type="similarity">
    <text evidence="2">Belongs to the beta sliding clamp family.</text>
</comment>
<name>A0A956SDX7_UNCEI</name>
<dbReference type="InterPro" id="IPR022634">
    <property type="entry name" value="DNA_polIII_beta_N"/>
</dbReference>
<evidence type="ECO:0000256" key="7">
    <source>
        <dbReference type="ARBA" id="ARBA00022932"/>
    </source>
</evidence>
<accession>A0A956SDX7</accession>
<dbReference type="Gene3D" id="3.10.150.10">
    <property type="entry name" value="DNA Polymerase III, subunit A, domain 2"/>
    <property type="match status" value="1"/>
</dbReference>